<sequence>MYLLSISEDLMGSKNYLGGIADFNNQGGDDDPIVTPN</sequence>
<accession>A0A1Z4V240</accession>
<dbReference type="KEGG" id="dcm:NIES806_15680"/>
<protein>
    <submittedName>
        <fullName evidence="1">Uncharacterized protein</fullName>
    </submittedName>
</protein>
<evidence type="ECO:0000313" key="1">
    <source>
        <dbReference type="EMBL" id="BAZ85365.1"/>
    </source>
</evidence>
<reference evidence="1 2" key="1">
    <citation type="submission" date="2017-06" db="EMBL/GenBank/DDBJ databases">
        <title>Genome sequencing of cyanobaciteial culture collection at National Institute for Environmental Studies (NIES).</title>
        <authorList>
            <person name="Hirose Y."/>
            <person name="Shimura Y."/>
            <person name="Fujisawa T."/>
            <person name="Nakamura Y."/>
            <person name="Kawachi M."/>
        </authorList>
    </citation>
    <scope>NUCLEOTIDE SEQUENCE [LARGE SCALE GENOMIC DNA]</scope>
    <source>
        <strain evidence="1 2">NIES-806</strain>
    </source>
</reference>
<evidence type="ECO:0000313" key="2">
    <source>
        <dbReference type="Proteomes" id="UP000218702"/>
    </source>
</evidence>
<dbReference type="AlphaFoldDB" id="A0A1Z4V240"/>
<dbReference type="EMBL" id="AP018316">
    <property type="protein sequence ID" value="BAZ85365.1"/>
    <property type="molecule type" value="Genomic_DNA"/>
</dbReference>
<name>A0A1Z4V240_9CYAN</name>
<organism evidence="1 2">
    <name type="scientific">Dolichospermum compactum NIES-806</name>
    <dbReference type="NCBI Taxonomy" id="1973481"/>
    <lineage>
        <taxon>Bacteria</taxon>
        <taxon>Bacillati</taxon>
        <taxon>Cyanobacteriota</taxon>
        <taxon>Cyanophyceae</taxon>
        <taxon>Nostocales</taxon>
        <taxon>Aphanizomenonaceae</taxon>
        <taxon>Dolichospermum</taxon>
        <taxon>Dolichospermum compactum</taxon>
    </lineage>
</organism>
<keyword evidence="2" id="KW-1185">Reference proteome</keyword>
<proteinExistence type="predicted"/>
<dbReference type="Proteomes" id="UP000218702">
    <property type="component" value="Chromosome"/>
</dbReference>
<gene>
    <name evidence="1" type="ORF">NIES806_15680</name>
</gene>